<evidence type="ECO:0000256" key="3">
    <source>
        <dbReference type="ARBA" id="ARBA00023163"/>
    </source>
</evidence>
<dbReference type="PANTHER" id="PTHR42756">
    <property type="entry name" value="TRANSCRIPTIONAL REGULATOR, MARR"/>
    <property type="match status" value="1"/>
</dbReference>
<dbReference type="Gene3D" id="1.10.10.10">
    <property type="entry name" value="Winged helix-like DNA-binding domain superfamily/Winged helix DNA-binding domain"/>
    <property type="match status" value="1"/>
</dbReference>
<sequence>MKFIEVDKRKRYYGTDVPIYIAEIHMLGAIAEHEGIHMASLAEHMGVTKGFVSEIMAKLKKKGLVIKERDSHNQTKIILKLTEKGKLANENHLKFHRMIDEAIIELLSDQEEGKISFLEEFSDGFTRKMASIDAEI</sequence>
<evidence type="ECO:0000256" key="2">
    <source>
        <dbReference type="ARBA" id="ARBA00023125"/>
    </source>
</evidence>
<dbReference type="GO" id="GO:0003677">
    <property type="term" value="F:DNA binding"/>
    <property type="evidence" value="ECO:0007669"/>
    <property type="project" value="UniProtKB-KW"/>
</dbReference>
<proteinExistence type="predicted"/>
<dbReference type="SMART" id="SM00347">
    <property type="entry name" value="HTH_MARR"/>
    <property type="match status" value="1"/>
</dbReference>
<evidence type="ECO:0000313" key="5">
    <source>
        <dbReference type="EMBL" id="SHN74840.1"/>
    </source>
</evidence>
<dbReference type="PANTHER" id="PTHR42756:SF1">
    <property type="entry name" value="TRANSCRIPTIONAL REPRESSOR OF EMRAB OPERON"/>
    <property type="match status" value="1"/>
</dbReference>
<reference evidence="6" key="1">
    <citation type="submission" date="2016-12" db="EMBL/GenBank/DDBJ databases">
        <authorList>
            <person name="Varghese N."/>
            <person name="Submissions S."/>
        </authorList>
    </citation>
    <scope>NUCLEOTIDE SEQUENCE [LARGE SCALE GENOMIC DNA]</scope>
    <source>
        <strain evidence="6">DSM 11544</strain>
    </source>
</reference>
<keyword evidence="3" id="KW-0804">Transcription</keyword>
<dbReference type="PROSITE" id="PS50995">
    <property type="entry name" value="HTH_MARR_2"/>
    <property type="match status" value="1"/>
</dbReference>
<evidence type="ECO:0000313" key="6">
    <source>
        <dbReference type="Proteomes" id="UP000184010"/>
    </source>
</evidence>
<name>A0A1M7TVY3_9FIRM</name>
<keyword evidence="6" id="KW-1185">Reference proteome</keyword>
<gene>
    <name evidence="5" type="ORF">SAMN02745215_02572</name>
</gene>
<evidence type="ECO:0000256" key="1">
    <source>
        <dbReference type="ARBA" id="ARBA00023015"/>
    </source>
</evidence>
<keyword evidence="2 5" id="KW-0238">DNA-binding</keyword>
<dbReference type="GO" id="GO:0003700">
    <property type="term" value="F:DNA-binding transcription factor activity"/>
    <property type="evidence" value="ECO:0007669"/>
    <property type="project" value="InterPro"/>
</dbReference>
<dbReference type="STRING" id="1121395.SAMN02745215_02572"/>
<dbReference type="AlphaFoldDB" id="A0A1M7TVY3"/>
<feature type="domain" description="HTH marR-type" evidence="4">
    <location>
        <begin position="1"/>
        <end position="127"/>
    </location>
</feature>
<evidence type="ECO:0000259" key="4">
    <source>
        <dbReference type="PROSITE" id="PS50995"/>
    </source>
</evidence>
<dbReference type="InterPro" id="IPR000835">
    <property type="entry name" value="HTH_MarR-typ"/>
</dbReference>
<keyword evidence="1" id="KW-0805">Transcription regulation</keyword>
<dbReference type="RefSeq" id="WP_207649548.1">
    <property type="nucleotide sequence ID" value="NZ_FRDN01000008.1"/>
</dbReference>
<dbReference type="EMBL" id="FRDN01000008">
    <property type="protein sequence ID" value="SHN74840.1"/>
    <property type="molecule type" value="Genomic_DNA"/>
</dbReference>
<dbReference type="SUPFAM" id="SSF46785">
    <property type="entry name" value="Winged helix' DNA-binding domain"/>
    <property type="match status" value="1"/>
</dbReference>
<accession>A0A1M7TVY3</accession>
<dbReference type="Pfam" id="PF12802">
    <property type="entry name" value="MarR_2"/>
    <property type="match status" value="1"/>
</dbReference>
<dbReference type="Proteomes" id="UP000184010">
    <property type="component" value="Unassembled WGS sequence"/>
</dbReference>
<dbReference type="InterPro" id="IPR036388">
    <property type="entry name" value="WH-like_DNA-bd_sf"/>
</dbReference>
<dbReference type="InterPro" id="IPR036390">
    <property type="entry name" value="WH_DNA-bd_sf"/>
</dbReference>
<organism evidence="5 6">
    <name type="scientific">Desulfitobacterium chlororespirans DSM 11544</name>
    <dbReference type="NCBI Taxonomy" id="1121395"/>
    <lineage>
        <taxon>Bacteria</taxon>
        <taxon>Bacillati</taxon>
        <taxon>Bacillota</taxon>
        <taxon>Clostridia</taxon>
        <taxon>Eubacteriales</taxon>
        <taxon>Desulfitobacteriaceae</taxon>
        <taxon>Desulfitobacterium</taxon>
    </lineage>
</organism>
<protein>
    <submittedName>
        <fullName evidence="5">DNA-binding transcriptional regulator, MarR family</fullName>
    </submittedName>
</protein>